<dbReference type="CDD" id="cd06171">
    <property type="entry name" value="Sigma70_r4"/>
    <property type="match status" value="1"/>
</dbReference>
<organism evidence="8 9">
    <name type="scientific">Hamadaea flava</name>
    <dbReference type="NCBI Taxonomy" id="1742688"/>
    <lineage>
        <taxon>Bacteria</taxon>
        <taxon>Bacillati</taxon>
        <taxon>Actinomycetota</taxon>
        <taxon>Actinomycetes</taxon>
        <taxon>Micromonosporales</taxon>
        <taxon>Micromonosporaceae</taxon>
        <taxon>Hamadaea</taxon>
    </lineage>
</organism>
<keyword evidence="9" id="KW-1185">Reference proteome</keyword>
<evidence type="ECO:0000313" key="9">
    <source>
        <dbReference type="Proteomes" id="UP001595816"/>
    </source>
</evidence>
<evidence type="ECO:0000256" key="5">
    <source>
        <dbReference type="ARBA" id="ARBA00023163"/>
    </source>
</evidence>
<comment type="similarity">
    <text evidence="1">Belongs to the sigma-70 factor family. ECF subfamily.</text>
</comment>
<dbReference type="SUPFAM" id="SSF88659">
    <property type="entry name" value="Sigma3 and sigma4 domains of RNA polymerase sigma factors"/>
    <property type="match status" value="1"/>
</dbReference>
<evidence type="ECO:0000313" key="8">
    <source>
        <dbReference type="EMBL" id="MFC4132049.1"/>
    </source>
</evidence>
<dbReference type="NCBIfam" id="TIGR02983">
    <property type="entry name" value="SigE-fam_strep"/>
    <property type="match status" value="1"/>
</dbReference>
<keyword evidence="3" id="KW-0731">Sigma factor</keyword>
<accession>A0ABV8LMM6</accession>
<name>A0ABV8LMM6_9ACTN</name>
<sequence length="162" mass="18155">MTDAGHDRDAEFAEYFAARAAQLRRVAYALCGDWHLAEDLVQHTFVQLYRHWRRIQATTLDAYTRRTLLNAYLSNRRVSKRERIVADVPDLAGAEPSAGPETDVLALLAQLPPRQRAVIVLRHLEDLPIAEVAELVGISEGSVKSQTSRGLALLRSRLVEEA</sequence>
<evidence type="ECO:0000256" key="1">
    <source>
        <dbReference type="ARBA" id="ARBA00010641"/>
    </source>
</evidence>
<protein>
    <submittedName>
        <fullName evidence="8">SigE family RNA polymerase sigma factor</fullName>
    </submittedName>
</protein>
<dbReference type="Pfam" id="PF08281">
    <property type="entry name" value="Sigma70_r4_2"/>
    <property type="match status" value="1"/>
</dbReference>
<dbReference type="PANTHER" id="PTHR43133:SF50">
    <property type="entry name" value="ECF RNA POLYMERASE SIGMA FACTOR SIGM"/>
    <property type="match status" value="1"/>
</dbReference>
<dbReference type="InterPro" id="IPR014284">
    <property type="entry name" value="RNA_pol_sigma-70_dom"/>
</dbReference>
<dbReference type="InterPro" id="IPR036388">
    <property type="entry name" value="WH-like_DNA-bd_sf"/>
</dbReference>
<keyword evidence="5" id="KW-0804">Transcription</keyword>
<proteinExistence type="inferred from homology"/>
<dbReference type="InterPro" id="IPR007627">
    <property type="entry name" value="RNA_pol_sigma70_r2"/>
</dbReference>
<keyword evidence="2" id="KW-0805">Transcription regulation</keyword>
<feature type="domain" description="RNA polymerase sigma factor 70 region 4 type 2" evidence="7">
    <location>
        <begin position="104"/>
        <end position="154"/>
    </location>
</feature>
<dbReference type="NCBIfam" id="TIGR02937">
    <property type="entry name" value="sigma70-ECF"/>
    <property type="match status" value="1"/>
</dbReference>
<dbReference type="InterPro" id="IPR013325">
    <property type="entry name" value="RNA_pol_sigma_r2"/>
</dbReference>
<dbReference type="Pfam" id="PF04542">
    <property type="entry name" value="Sigma70_r2"/>
    <property type="match status" value="1"/>
</dbReference>
<evidence type="ECO:0000259" key="7">
    <source>
        <dbReference type="Pfam" id="PF08281"/>
    </source>
</evidence>
<dbReference type="Gene3D" id="1.10.10.10">
    <property type="entry name" value="Winged helix-like DNA-binding domain superfamily/Winged helix DNA-binding domain"/>
    <property type="match status" value="1"/>
</dbReference>
<dbReference type="Gene3D" id="1.10.1740.10">
    <property type="match status" value="1"/>
</dbReference>
<feature type="domain" description="RNA polymerase sigma-70 region 2" evidence="6">
    <location>
        <begin position="20"/>
        <end position="81"/>
    </location>
</feature>
<gene>
    <name evidence="8" type="ORF">ACFOZ4_15675</name>
</gene>
<keyword evidence="4" id="KW-0238">DNA-binding</keyword>
<dbReference type="InterPro" id="IPR039425">
    <property type="entry name" value="RNA_pol_sigma-70-like"/>
</dbReference>
<dbReference type="InterPro" id="IPR013324">
    <property type="entry name" value="RNA_pol_sigma_r3/r4-like"/>
</dbReference>
<dbReference type="Proteomes" id="UP001595816">
    <property type="component" value="Unassembled WGS sequence"/>
</dbReference>
<comment type="caution">
    <text evidence="8">The sequence shown here is derived from an EMBL/GenBank/DDBJ whole genome shotgun (WGS) entry which is preliminary data.</text>
</comment>
<evidence type="ECO:0000259" key="6">
    <source>
        <dbReference type="Pfam" id="PF04542"/>
    </source>
</evidence>
<dbReference type="InterPro" id="IPR014325">
    <property type="entry name" value="RNA_pol_sigma-E_actinobac"/>
</dbReference>
<evidence type="ECO:0000256" key="4">
    <source>
        <dbReference type="ARBA" id="ARBA00023125"/>
    </source>
</evidence>
<evidence type="ECO:0000256" key="2">
    <source>
        <dbReference type="ARBA" id="ARBA00023015"/>
    </source>
</evidence>
<dbReference type="SUPFAM" id="SSF88946">
    <property type="entry name" value="Sigma2 domain of RNA polymerase sigma factors"/>
    <property type="match status" value="1"/>
</dbReference>
<dbReference type="InterPro" id="IPR013249">
    <property type="entry name" value="RNA_pol_sigma70_r4_t2"/>
</dbReference>
<dbReference type="RefSeq" id="WP_253749921.1">
    <property type="nucleotide sequence ID" value="NZ_JAMZDZ010000001.1"/>
</dbReference>
<reference evidence="9" key="1">
    <citation type="journal article" date="2019" name="Int. J. Syst. Evol. Microbiol.">
        <title>The Global Catalogue of Microorganisms (GCM) 10K type strain sequencing project: providing services to taxonomists for standard genome sequencing and annotation.</title>
        <authorList>
            <consortium name="The Broad Institute Genomics Platform"/>
            <consortium name="The Broad Institute Genome Sequencing Center for Infectious Disease"/>
            <person name="Wu L."/>
            <person name="Ma J."/>
        </authorList>
    </citation>
    <scope>NUCLEOTIDE SEQUENCE [LARGE SCALE GENOMIC DNA]</scope>
    <source>
        <strain evidence="9">CGMCC 4.7289</strain>
    </source>
</reference>
<dbReference type="PANTHER" id="PTHR43133">
    <property type="entry name" value="RNA POLYMERASE ECF-TYPE SIGMA FACTO"/>
    <property type="match status" value="1"/>
</dbReference>
<evidence type="ECO:0000256" key="3">
    <source>
        <dbReference type="ARBA" id="ARBA00023082"/>
    </source>
</evidence>
<dbReference type="EMBL" id="JBHSAY010000008">
    <property type="protein sequence ID" value="MFC4132049.1"/>
    <property type="molecule type" value="Genomic_DNA"/>
</dbReference>